<feature type="compositionally biased region" description="Low complexity" evidence="2">
    <location>
        <begin position="438"/>
        <end position="448"/>
    </location>
</feature>
<feature type="transmembrane region" description="Helical" evidence="3">
    <location>
        <begin position="281"/>
        <end position="306"/>
    </location>
</feature>
<feature type="transmembrane region" description="Helical" evidence="3">
    <location>
        <begin position="412"/>
        <end position="429"/>
    </location>
</feature>
<feature type="coiled-coil region" evidence="1">
    <location>
        <begin position="1"/>
        <end position="28"/>
    </location>
</feature>
<keyword evidence="1" id="KW-0175">Coiled coil</keyword>
<evidence type="ECO:0000313" key="4">
    <source>
        <dbReference type="EMBL" id="MBD7957135.1"/>
    </source>
</evidence>
<dbReference type="Proteomes" id="UP000648352">
    <property type="component" value="Unassembled WGS sequence"/>
</dbReference>
<evidence type="ECO:0008006" key="6">
    <source>
        <dbReference type="Google" id="ProtNLM"/>
    </source>
</evidence>
<feature type="transmembrane region" description="Helical" evidence="3">
    <location>
        <begin position="390"/>
        <end position="406"/>
    </location>
</feature>
<keyword evidence="3" id="KW-0472">Membrane</keyword>
<feature type="transmembrane region" description="Helical" evidence="3">
    <location>
        <begin position="242"/>
        <end position="269"/>
    </location>
</feature>
<feature type="transmembrane region" description="Helical" evidence="3">
    <location>
        <begin position="326"/>
        <end position="345"/>
    </location>
</feature>
<feature type="region of interest" description="Disordered" evidence="2">
    <location>
        <begin position="438"/>
        <end position="462"/>
    </location>
</feature>
<organism evidence="4 5">
    <name type="scientific">Microbacterium pullorum</name>
    <dbReference type="NCBI Taxonomy" id="2762236"/>
    <lineage>
        <taxon>Bacteria</taxon>
        <taxon>Bacillati</taxon>
        <taxon>Actinomycetota</taxon>
        <taxon>Actinomycetes</taxon>
        <taxon>Micrococcales</taxon>
        <taxon>Microbacteriaceae</taxon>
        <taxon>Microbacterium</taxon>
    </lineage>
</organism>
<proteinExistence type="predicted"/>
<evidence type="ECO:0000256" key="3">
    <source>
        <dbReference type="SAM" id="Phobius"/>
    </source>
</evidence>
<dbReference type="RefSeq" id="WP_191718253.1">
    <property type="nucleotide sequence ID" value="NZ_JACSQP010000003.1"/>
</dbReference>
<reference evidence="4 5" key="1">
    <citation type="submission" date="2020-08" db="EMBL/GenBank/DDBJ databases">
        <title>A Genomic Blueprint of the Chicken Gut Microbiome.</title>
        <authorList>
            <person name="Gilroy R."/>
            <person name="Ravi A."/>
            <person name="Getino M."/>
            <person name="Pursley I."/>
            <person name="Horton D.L."/>
            <person name="Alikhan N.-F."/>
            <person name="Baker D."/>
            <person name="Gharbi K."/>
            <person name="Hall N."/>
            <person name="Watson M."/>
            <person name="Adriaenssens E.M."/>
            <person name="Foster-Nyarko E."/>
            <person name="Jarju S."/>
            <person name="Secka A."/>
            <person name="Antonio M."/>
            <person name="Oren A."/>
            <person name="Chaudhuri R."/>
            <person name="La Ragione R.M."/>
            <person name="Hildebrand F."/>
            <person name="Pallen M.J."/>
        </authorList>
    </citation>
    <scope>NUCLEOTIDE SEQUENCE [LARGE SCALE GENOMIC DNA]</scope>
    <source>
        <strain evidence="4 5">Sa4CUA7</strain>
    </source>
</reference>
<evidence type="ECO:0000256" key="2">
    <source>
        <dbReference type="SAM" id="MobiDB-lite"/>
    </source>
</evidence>
<feature type="transmembrane region" description="Helical" evidence="3">
    <location>
        <begin position="46"/>
        <end position="68"/>
    </location>
</feature>
<sequence length="462" mass="48207">MAADLDTAAALQARVDALEAENARLAATAVETPDRARNHPGRWRPVVSALCIIIATILVPLSIVTAWARVELVDTDRFVATMGPIIDDPAVQAVIVDRTTAAIEEQLNLEQVTDDLFDGIAQLGLPPRAAAALELLRAPAAQGAQSVIDQTVTRLVGSEAFADIWERALSASHRTMVAVAEGDRDGAVSIDDAGVVGIELGPIIAEVKTRLIDRGVGAAAAIPEVDRTIVVGQVDQVATLRVAYPAAVAAGVWLPIVTLALFIAGILIARRRTTALLGAGVGLIVGSATLALALAIGPLVLGVVAADQQLPGTAMTAIYTQVVQNMSQTAVVGIVLGIVLAVLAWSQGRWQPAVALRRSVGSANDAVRSSLASRGFDTGGFGRWMQRYRVLVRTAICALGIVWLWLLRPLGVGEIAGVLVVGLVAWWLCELLRTPPTTAPTTRPADPAEASGEGEDAVIVTS</sequence>
<gene>
    <name evidence="4" type="ORF">H9651_05760</name>
</gene>
<evidence type="ECO:0000313" key="5">
    <source>
        <dbReference type="Proteomes" id="UP000648352"/>
    </source>
</evidence>
<keyword evidence="5" id="KW-1185">Reference proteome</keyword>
<protein>
    <recommendedName>
        <fullName evidence="6">Integral membrane protein</fullName>
    </recommendedName>
</protein>
<keyword evidence="3" id="KW-1133">Transmembrane helix</keyword>
<comment type="caution">
    <text evidence="4">The sequence shown here is derived from an EMBL/GenBank/DDBJ whole genome shotgun (WGS) entry which is preliminary data.</text>
</comment>
<keyword evidence="3" id="KW-0812">Transmembrane</keyword>
<name>A0ABR8S0Y3_9MICO</name>
<accession>A0ABR8S0Y3</accession>
<evidence type="ECO:0000256" key="1">
    <source>
        <dbReference type="SAM" id="Coils"/>
    </source>
</evidence>
<dbReference type="EMBL" id="JACSQP010000003">
    <property type="protein sequence ID" value="MBD7957135.1"/>
    <property type="molecule type" value="Genomic_DNA"/>
</dbReference>